<dbReference type="PANTHER" id="PTHR11552:SF147">
    <property type="entry name" value="CHOLINE DEHYDROGENASE, MITOCHONDRIAL"/>
    <property type="match status" value="1"/>
</dbReference>
<reference evidence="8 9" key="1">
    <citation type="journal article" date="2019" name="Nat. Ecol. Evol.">
        <title>Megaphylogeny resolves global patterns of mushroom evolution.</title>
        <authorList>
            <person name="Varga T."/>
            <person name="Krizsan K."/>
            <person name="Foldi C."/>
            <person name="Dima B."/>
            <person name="Sanchez-Garcia M."/>
            <person name="Sanchez-Ramirez S."/>
            <person name="Szollosi G.J."/>
            <person name="Szarkandi J.G."/>
            <person name="Papp V."/>
            <person name="Albert L."/>
            <person name="Andreopoulos W."/>
            <person name="Angelini C."/>
            <person name="Antonin V."/>
            <person name="Barry K.W."/>
            <person name="Bougher N.L."/>
            <person name="Buchanan P."/>
            <person name="Buyck B."/>
            <person name="Bense V."/>
            <person name="Catcheside P."/>
            <person name="Chovatia M."/>
            <person name="Cooper J."/>
            <person name="Damon W."/>
            <person name="Desjardin D."/>
            <person name="Finy P."/>
            <person name="Geml J."/>
            <person name="Haridas S."/>
            <person name="Hughes K."/>
            <person name="Justo A."/>
            <person name="Karasinski D."/>
            <person name="Kautmanova I."/>
            <person name="Kiss B."/>
            <person name="Kocsube S."/>
            <person name="Kotiranta H."/>
            <person name="LaButti K.M."/>
            <person name="Lechner B.E."/>
            <person name="Liimatainen K."/>
            <person name="Lipzen A."/>
            <person name="Lukacs Z."/>
            <person name="Mihaltcheva S."/>
            <person name="Morgado L.N."/>
            <person name="Niskanen T."/>
            <person name="Noordeloos M.E."/>
            <person name="Ohm R.A."/>
            <person name="Ortiz-Santana B."/>
            <person name="Ovrebo C."/>
            <person name="Racz N."/>
            <person name="Riley R."/>
            <person name="Savchenko A."/>
            <person name="Shiryaev A."/>
            <person name="Soop K."/>
            <person name="Spirin V."/>
            <person name="Szebenyi C."/>
            <person name="Tomsovsky M."/>
            <person name="Tulloss R.E."/>
            <person name="Uehling J."/>
            <person name="Grigoriev I.V."/>
            <person name="Vagvolgyi C."/>
            <person name="Papp T."/>
            <person name="Martin F.M."/>
            <person name="Miettinen O."/>
            <person name="Hibbett D.S."/>
            <person name="Nagy L.G."/>
        </authorList>
    </citation>
    <scope>NUCLEOTIDE SEQUENCE [LARGE SCALE GENOMIC DNA]</scope>
    <source>
        <strain evidence="8 9">CBS 121175</strain>
    </source>
</reference>
<dbReference type="OrthoDB" id="269227at2759"/>
<feature type="domain" description="Glucose-methanol-choline oxidoreductase N-terminal" evidence="7">
    <location>
        <begin position="35"/>
        <end position="149"/>
    </location>
</feature>
<keyword evidence="9" id="KW-1185">Reference proteome</keyword>
<dbReference type="GO" id="GO:0016614">
    <property type="term" value="F:oxidoreductase activity, acting on CH-OH group of donors"/>
    <property type="evidence" value="ECO:0007669"/>
    <property type="project" value="InterPro"/>
</dbReference>
<dbReference type="Gene3D" id="3.30.560.10">
    <property type="entry name" value="Glucose Oxidase, domain 3"/>
    <property type="match status" value="1"/>
</dbReference>
<dbReference type="InterPro" id="IPR036188">
    <property type="entry name" value="FAD/NAD-bd_sf"/>
</dbReference>
<dbReference type="InterPro" id="IPR000172">
    <property type="entry name" value="GMC_OxRdtase_N"/>
</dbReference>
<dbReference type="SUPFAM" id="SSF51905">
    <property type="entry name" value="FAD/NAD(P)-binding domain"/>
    <property type="match status" value="1"/>
</dbReference>
<dbReference type="EMBL" id="ML210208">
    <property type="protein sequence ID" value="TFK24011.1"/>
    <property type="molecule type" value="Genomic_DNA"/>
</dbReference>
<dbReference type="Pfam" id="PF00732">
    <property type="entry name" value="GMC_oxred_N"/>
    <property type="match status" value="1"/>
</dbReference>
<evidence type="ECO:0000256" key="6">
    <source>
        <dbReference type="SAM" id="SignalP"/>
    </source>
</evidence>
<comment type="similarity">
    <text evidence="2">Belongs to the GMC oxidoreductase family.</text>
</comment>
<keyword evidence="6" id="KW-0732">Signal</keyword>
<evidence type="ECO:0000256" key="5">
    <source>
        <dbReference type="ARBA" id="ARBA00022827"/>
    </source>
</evidence>
<feature type="chain" id="PRO_5022849560" description="Glucose-methanol-choline oxidoreductase N-terminal domain-containing protein" evidence="6">
    <location>
        <begin position="21"/>
        <end position="160"/>
    </location>
</feature>
<dbReference type="AlphaFoldDB" id="A0A5C3KTT7"/>
<proteinExistence type="inferred from homology"/>
<sequence>MLGIRRLLSWLAASAVLGQAALYDNIKQLPSGLSFDFIIVGGGTAGSVLANRLSENPQHNVLLIDAGPSNADVLLTMVPGYNWRLRHTQYYWNYTTIPQKGLNGRVFNYDRGHVLGGSSSVNAMFYTRGASSDYDRWANVTGDDGWSWSVSSHTCSRWRS</sequence>
<name>A0A5C3KTT7_COPMA</name>
<dbReference type="InterPro" id="IPR012132">
    <property type="entry name" value="GMC_OxRdtase"/>
</dbReference>
<evidence type="ECO:0000256" key="1">
    <source>
        <dbReference type="ARBA" id="ARBA00001974"/>
    </source>
</evidence>
<keyword evidence="5" id="KW-0274">FAD</keyword>
<dbReference type="GO" id="GO:0050660">
    <property type="term" value="F:flavin adenine dinucleotide binding"/>
    <property type="evidence" value="ECO:0007669"/>
    <property type="project" value="InterPro"/>
</dbReference>
<dbReference type="PANTHER" id="PTHR11552">
    <property type="entry name" value="GLUCOSE-METHANOL-CHOLINE GMC OXIDOREDUCTASE"/>
    <property type="match status" value="1"/>
</dbReference>
<feature type="signal peptide" evidence="6">
    <location>
        <begin position="1"/>
        <end position="20"/>
    </location>
</feature>
<evidence type="ECO:0000256" key="3">
    <source>
        <dbReference type="ARBA" id="ARBA00011245"/>
    </source>
</evidence>
<dbReference type="STRING" id="230819.A0A5C3KTT7"/>
<evidence type="ECO:0000256" key="4">
    <source>
        <dbReference type="ARBA" id="ARBA00022630"/>
    </source>
</evidence>
<keyword evidence="4" id="KW-0285">Flavoprotein</keyword>
<comment type="subunit">
    <text evidence="3">Monomer.</text>
</comment>
<dbReference type="Gene3D" id="3.50.50.60">
    <property type="entry name" value="FAD/NAD(P)-binding domain"/>
    <property type="match status" value="1"/>
</dbReference>
<comment type="cofactor">
    <cofactor evidence="1">
        <name>FAD</name>
        <dbReference type="ChEBI" id="CHEBI:57692"/>
    </cofactor>
</comment>
<evidence type="ECO:0000313" key="9">
    <source>
        <dbReference type="Proteomes" id="UP000307440"/>
    </source>
</evidence>
<evidence type="ECO:0000313" key="8">
    <source>
        <dbReference type="EMBL" id="TFK24011.1"/>
    </source>
</evidence>
<accession>A0A5C3KTT7</accession>
<protein>
    <recommendedName>
        <fullName evidence="7">Glucose-methanol-choline oxidoreductase N-terminal domain-containing protein</fullName>
    </recommendedName>
</protein>
<evidence type="ECO:0000256" key="2">
    <source>
        <dbReference type="ARBA" id="ARBA00010790"/>
    </source>
</evidence>
<organism evidence="8 9">
    <name type="scientific">Coprinopsis marcescibilis</name>
    <name type="common">Agaric fungus</name>
    <name type="synonym">Psathyrella marcescibilis</name>
    <dbReference type="NCBI Taxonomy" id="230819"/>
    <lineage>
        <taxon>Eukaryota</taxon>
        <taxon>Fungi</taxon>
        <taxon>Dikarya</taxon>
        <taxon>Basidiomycota</taxon>
        <taxon>Agaricomycotina</taxon>
        <taxon>Agaricomycetes</taxon>
        <taxon>Agaricomycetidae</taxon>
        <taxon>Agaricales</taxon>
        <taxon>Agaricineae</taxon>
        <taxon>Psathyrellaceae</taxon>
        <taxon>Coprinopsis</taxon>
    </lineage>
</organism>
<evidence type="ECO:0000259" key="7">
    <source>
        <dbReference type="Pfam" id="PF00732"/>
    </source>
</evidence>
<dbReference type="Proteomes" id="UP000307440">
    <property type="component" value="Unassembled WGS sequence"/>
</dbReference>
<gene>
    <name evidence="8" type="ORF">FA15DRAFT_438208</name>
</gene>